<evidence type="ECO:0000256" key="5">
    <source>
        <dbReference type="ARBA" id="ARBA00023136"/>
    </source>
</evidence>
<feature type="transmembrane region" description="Helical" evidence="6">
    <location>
        <begin position="191"/>
        <end position="211"/>
    </location>
</feature>
<evidence type="ECO:0000313" key="8">
    <source>
        <dbReference type="Proteomes" id="UP000609849"/>
    </source>
</evidence>
<dbReference type="EMBL" id="JACRWE010000001">
    <property type="protein sequence ID" value="MBC5995560.1"/>
    <property type="molecule type" value="Genomic_DNA"/>
</dbReference>
<dbReference type="Gene3D" id="1.10.3860.10">
    <property type="entry name" value="Sodium:dicarboxylate symporter"/>
    <property type="match status" value="1"/>
</dbReference>
<comment type="subcellular location">
    <subcellularLocation>
        <location evidence="1">Membrane</location>
        <topology evidence="1">Multi-pass membrane protein</topology>
    </subcellularLocation>
</comment>
<comment type="caution">
    <text evidence="7">The sequence shown here is derived from an EMBL/GenBank/DDBJ whole genome shotgun (WGS) entry which is preliminary data.</text>
</comment>
<feature type="transmembrane region" description="Helical" evidence="6">
    <location>
        <begin position="296"/>
        <end position="321"/>
    </location>
</feature>
<dbReference type="SUPFAM" id="SSF118215">
    <property type="entry name" value="Proton glutamate symport protein"/>
    <property type="match status" value="1"/>
</dbReference>
<dbReference type="PRINTS" id="PR00173">
    <property type="entry name" value="EDTRNSPORT"/>
</dbReference>
<dbReference type="RefSeq" id="WP_153925463.1">
    <property type="nucleotide sequence ID" value="NZ_JACRWE010000001.1"/>
</dbReference>
<dbReference type="Proteomes" id="UP000609849">
    <property type="component" value="Unassembled WGS sequence"/>
</dbReference>
<proteinExistence type="predicted"/>
<feature type="transmembrane region" description="Helical" evidence="6">
    <location>
        <begin position="7"/>
        <end position="25"/>
    </location>
</feature>
<evidence type="ECO:0000313" key="7">
    <source>
        <dbReference type="EMBL" id="MBC5995560.1"/>
    </source>
</evidence>
<evidence type="ECO:0000256" key="1">
    <source>
        <dbReference type="ARBA" id="ARBA00004141"/>
    </source>
</evidence>
<keyword evidence="2" id="KW-0813">Transport</keyword>
<keyword evidence="3 6" id="KW-0812">Transmembrane</keyword>
<dbReference type="InterPro" id="IPR001991">
    <property type="entry name" value="Na-dicarboxylate_symporter"/>
</dbReference>
<keyword evidence="8" id="KW-1185">Reference proteome</keyword>
<feature type="transmembrane region" description="Helical" evidence="6">
    <location>
        <begin position="88"/>
        <end position="108"/>
    </location>
</feature>
<accession>A0ABR7JKW5</accession>
<dbReference type="Pfam" id="PF00375">
    <property type="entry name" value="SDF"/>
    <property type="match status" value="1"/>
</dbReference>
<organism evidence="7 8">
    <name type="scientific">Romboutsia faecis</name>
    <dbReference type="NCBI Taxonomy" id="2764597"/>
    <lineage>
        <taxon>Bacteria</taxon>
        <taxon>Bacillati</taxon>
        <taxon>Bacillota</taxon>
        <taxon>Clostridia</taxon>
        <taxon>Peptostreptococcales</taxon>
        <taxon>Peptostreptococcaceae</taxon>
        <taxon>Romboutsia</taxon>
    </lineage>
</organism>
<dbReference type="PANTHER" id="PTHR11958">
    <property type="entry name" value="SODIUM/DICARBOXYLATE SYMPORTER-RELATED"/>
    <property type="match status" value="1"/>
</dbReference>
<gene>
    <name evidence="7" type="ORF">H8923_02190</name>
</gene>
<keyword evidence="5 6" id="KW-0472">Membrane</keyword>
<keyword evidence="4 6" id="KW-1133">Transmembrane helix</keyword>
<dbReference type="PANTHER" id="PTHR11958:SF63">
    <property type="entry name" value="AMINO ACID TRANSPORTER"/>
    <property type="match status" value="1"/>
</dbReference>
<feature type="transmembrane region" description="Helical" evidence="6">
    <location>
        <begin position="37"/>
        <end position="67"/>
    </location>
</feature>
<feature type="transmembrane region" description="Helical" evidence="6">
    <location>
        <begin position="356"/>
        <end position="378"/>
    </location>
</feature>
<protein>
    <submittedName>
        <fullName evidence="7">Dicarboxylate/amino acid:cation symporter</fullName>
    </submittedName>
</protein>
<reference evidence="7 8" key="1">
    <citation type="submission" date="2020-08" db="EMBL/GenBank/DDBJ databases">
        <authorList>
            <person name="Liu C."/>
            <person name="Sun Q."/>
        </authorList>
    </citation>
    <scope>NUCLEOTIDE SEQUENCE [LARGE SCALE GENOMIC DNA]</scope>
    <source>
        <strain evidence="7 8">NSJ-18</strain>
    </source>
</reference>
<evidence type="ECO:0000256" key="4">
    <source>
        <dbReference type="ARBA" id="ARBA00022989"/>
    </source>
</evidence>
<evidence type="ECO:0000256" key="2">
    <source>
        <dbReference type="ARBA" id="ARBA00022448"/>
    </source>
</evidence>
<dbReference type="InterPro" id="IPR036458">
    <property type="entry name" value="Na:dicarbo_symporter_sf"/>
</dbReference>
<evidence type="ECO:0000256" key="6">
    <source>
        <dbReference type="SAM" id="Phobius"/>
    </source>
</evidence>
<feature type="transmembrane region" description="Helical" evidence="6">
    <location>
        <begin position="256"/>
        <end position="276"/>
    </location>
</feature>
<name>A0ABR7JKW5_9FIRM</name>
<feature type="transmembrane region" description="Helical" evidence="6">
    <location>
        <begin position="223"/>
        <end position="244"/>
    </location>
</feature>
<dbReference type="InterPro" id="IPR050746">
    <property type="entry name" value="DAACS"/>
</dbReference>
<feature type="transmembrane region" description="Helical" evidence="6">
    <location>
        <begin position="328"/>
        <end position="350"/>
    </location>
</feature>
<sequence length="432" mass="45751">MKNKLGLTAKIFIGILIGIICGFIIKSMPSGTLKDTILLGGIIEILGTGFINAIKMLVVPLVFISLVCGSSSMGDVKKLGRIGVKTMCFYLLTTALAISIALCIGKLINPGFGLDMSNLITQETTIGEAKSLTDIILGIIPTNPIQSLASGEMLQIIFFALLLGIAMSMVGKKADPVRRFFESANEICMKMVSVIMAFAPYGVFALITKTFSTVGFEAFASLLKYMVAVLLALLVQAIFVYSGMIKALTGLKLKPFFKNFANVAAVTFSTASSNAALPLTIETMEDLGVDNSVASFTLPLGATINMDGTAIMQGVACIFISQIYGIELGISSLITIILTATLASIGTAGVPGVGMITLSMVLTSVGLPIEGVGLIMGVDRLLDMTRTTVNVMGDCACTLIVSNSENELNKEKYYTDQLEESKDKDLKVDSVL</sequence>
<feature type="transmembrane region" description="Helical" evidence="6">
    <location>
        <begin position="153"/>
        <end position="170"/>
    </location>
</feature>
<evidence type="ECO:0000256" key="3">
    <source>
        <dbReference type="ARBA" id="ARBA00022692"/>
    </source>
</evidence>